<accession>A0A7Z7LE90</accession>
<gene>
    <name evidence="4" type="ORF">MESINF_0909</name>
</gene>
<dbReference type="Gene3D" id="3.40.190.10">
    <property type="entry name" value="Periplasmic binding protein-like II"/>
    <property type="match status" value="1"/>
</dbReference>
<name>A0A7Z7LE90_9BACT</name>
<dbReference type="GO" id="GO:0042956">
    <property type="term" value="P:maltodextrin transmembrane transport"/>
    <property type="evidence" value="ECO:0007669"/>
    <property type="project" value="TreeGrafter"/>
</dbReference>
<dbReference type="CDD" id="cd14748">
    <property type="entry name" value="PBP2_UgpB"/>
    <property type="match status" value="1"/>
</dbReference>
<dbReference type="SUPFAM" id="SSF53850">
    <property type="entry name" value="Periplasmic binding protein-like II"/>
    <property type="match status" value="1"/>
</dbReference>
<evidence type="ECO:0000256" key="1">
    <source>
        <dbReference type="ARBA" id="ARBA00008520"/>
    </source>
</evidence>
<keyword evidence="3" id="KW-0732">Signal</keyword>
<dbReference type="PANTHER" id="PTHR30061:SF50">
    <property type="entry name" value="MALTOSE_MALTODEXTRIN-BINDING PERIPLASMIC PROTEIN"/>
    <property type="match status" value="1"/>
</dbReference>
<evidence type="ECO:0000256" key="2">
    <source>
        <dbReference type="ARBA" id="ARBA00022448"/>
    </source>
</evidence>
<dbReference type="PANTHER" id="PTHR30061">
    <property type="entry name" value="MALTOSE-BINDING PERIPLASMIC PROTEIN"/>
    <property type="match status" value="1"/>
</dbReference>
<evidence type="ECO:0000256" key="3">
    <source>
        <dbReference type="ARBA" id="ARBA00022729"/>
    </source>
</evidence>
<keyword evidence="2" id="KW-0813">Transport</keyword>
<dbReference type="AlphaFoldDB" id="A0A7Z7LE90"/>
<dbReference type="InterPro" id="IPR006059">
    <property type="entry name" value="SBP"/>
</dbReference>
<dbReference type="KEGG" id="minf:MESINF_0909"/>
<proteinExistence type="inferred from homology"/>
<sequence length="415" mass="47189">MRRLFVLLVLLIGIFLSATTIEVLWMGWPQDQVMQLVKAFKDENPTIEVDIQLVPFGQLFQTLEVRLAAGDGTPDVYIVDGPNTASYAARGYLLALDDYFTDEEMDDWFSSSIEEGSYNGKFYSVPYGTSSAGIFYNKAIFKEYGIPFPPERIDERLTWDEVVEIAKALTKDTNNDGITDIWGLVIEQIDRPYLIFPIVQSLGAQVLSSDGFVSQGYINSKEFIEGTTFYWKLFNEWKISPQGVSDSAIAREYFGTGKAAMMLGNEWNIRRMSQYPSVEFGLTPFPYFEGGAIVTPTGSWHVGINSKTKKLDEALKFTKFITGKEAVITWHLLNGIAPARYDVYEALPEVFENPMWQTFLYEMEHTAVARPVTPGYSQYELMLREAFNSIHYGADPKKTLDDAAIRIDRELKRYK</sequence>
<evidence type="ECO:0000313" key="5">
    <source>
        <dbReference type="Proteomes" id="UP000250796"/>
    </source>
</evidence>
<dbReference type="GO" id="GO:0015768">
    <property type="term" value="P:maltose transport"/>
    <property type="evidence" value="ECO:0007669"/>
    <property type="project" value="TreeGrafter"/>
</dbReference>
<keyword evidence="5" id="KW-1185">Reference proteome</keyword>
<dbReference type="RefSeq" id="WP_169698703.1">
    <property type="nucleotide sequence ID" value="NZ_LS974202.1"/>
</dbReference>
<dbReference type="EMBL" id="LS974202">
    <property type="protein sequence ID" value="SSC12358.1"/>
    <property type="molecule type" value="Genomic_DNA"/>
</dbReference>
<comment type="similarity">
    <text evidence="1">Belongs to the bacterial solute-binding protein 1 family.</text>
</comment>
<reference evidence="4 5" key="1">
    <citation type="submission" date="2017-01" db="EMBL/GenBank/DDBJ databases">
        <authorList>
            <person name="Erauso G."/>
        </authorList>
    </citation>
    <scope>NUCLEOTIDE SEQUENCE [LARGE SCALE GENOMIC DNA]</scope>
    <source>
        <strain evidence="4">MESINF1</strain>
    </source>
</reference>
<dbReference type="Pfam" id="PF01547">
    <property type="entry name" value="SBP_bac_1"/>
    <property type="match status" value="1"/>
</dbReference>
<dbReference type="GO" id="GO:1901982">
    <property type="term" value="F:maltose binding"/>
    <property type="evidence" value="ECO:0007669"/>
    <property type="project" value="TreeGrafter"/>
</dbReference>
<protein>
    <submittedName>
        <fullName evidence="4">ABC-type sugar transport system, periplasmic component</fullName>
    </submittedName>
</protein>
<dbReference type="Proteomes" id="UP000250796">
    <property type="component" value="Chromosome MESINF"/>
</dbReference>
<evidence type="ECO:0000313" key="4">
    <source>
        <dbReference type="EMBL" id="SSC12358.1"/>
    </source>
</evidence>
<organism evidence="4 5">
    <name type="scientific">Mesotoga infera</name>
    <dbReference type="NCBI Taxonomy" id="1236046"/>
    <lineage>
        <taxon>Bacteria</taxon>
        <taxon>Thermotogati</taxon>
        <taxon>Thermotogota</taxon>
        <taxon>Thermotogae</taxon>
        <taxon>Kosmotogales</taxon>
        <taxon>Kosmotogaceae</taxon>
        <taxon>Mesotoga</taxon>
    </lineage>
</organism>
<keyword evidence="4" id="KW-0762">Sugar transport</keyword>
<dbReference type="GO" id="GO:0055052">
    <property type="term" value="C:ATP-binding cassette (ABC) transporter complex, substrate-binding subunit-containing"/>
    <property type="evidence" value="ECO:0007669"/>
    <property type="project" value="TreeGrafter"/>
</dbReference>